<dbReference type="GO" id="GO:0051087">
    <property type="term" value="F:protein-folding chaperone binding"/>
    <property type="evidence" value="ECO:0007669"/>
    <property type="project" value="InterPro"/>
</dbReference>
<dbReference type="PANTHER" id="PTHR13009:SF22">
    <property type="entry name" value="LD43819P"/>
    <property type="match status" value="1"/>
</dbReference>
<comment type="similarity">
    <text evidence="1">Belongs to the AHA1 family.</text>
</comment>
<dbReference type="OrthoDB" id="567237at2759"/>
<dbReference type="Pfam" id="PF08327">
    <property type="entry name" value="AHSA1"/>
    <property type="match status" value="1"/>
</dbReference>
<reference evidence="3 4" key="1">
    <citation type="submission" date="2014-09" db="EMBL/GenBank/DDBJ databases">
        <authorList>
            <person name="Ellenberger Sabrina"/>
        </authorList>
    </citation>
    <scope>NUCLEOTIDE SEQUENCE [LARGE SCALE GENOMIC DNA]</scope>
    <source>
        <strain evidence="3 4">CBS 412.66</strain>
    </source>
</reference>
<protein>
    <recommendedName>
        <fullName evidence="2">Activator of Hsp90 ATPase AHSA1-like N-terminal domain-containing protein</fullName>
    </recommendedName>
</protein>
<gene>
    <name evidence="3" type="primary">PARPA_12537.1 scaffold 45109</name>
</gene>
<dbReference type="Pfam" id="PF09229">
    <property type="entry name" value="Aha1_N"/>
    <property type="match status" value="1"/>
</dbReference>
<dbReference type="PANTHER" id="PTHR13009">
    <property type="entry name" value="HEAT SHOCK PROTEIN 90 HSP90 CO-CHAPERONE AHA-1"/>
    <property type="match status" value="1"/>
</dbReference>
<dbReference type="AlphaFoldDB" id="A0A0B7NRT6"/>
<dbReference type="SUPFAM" id="SSF103111">
    <property type="entry name" value="Activator of Hsp90 ATPase, Aha1"/>
    <property type="match status" value="1"/>
</dbReference>
<name>A0A0B7NRT6_9FUNG</name>
<accession>A0A0B7NRT6</accession>
<evidence type="ECO:0000313" key="3">
    <source>
        <dbReference type="EMBL" id="CEP18235.1"/>
    </source>
</evidence>
<evidence type="ECO:0000259" key="2">
    <source>
        <dbReference type="SMART" id="SM01000"/>
    </source>
</evidence>
<dbReference type="InterPro" id="IPR013538">
    <property type="entry name" value="ASHA1/2-like_C"/>
</dbReference>
<dbReference type="Gene3D" id="3.30.530.20">
    <property type="match status" value="1"/>
</dbReference>
<evidence type="ECO:0000256" key="1">
    <source>
        <dbReference type="ARBA" id="ARBA00006817"/>
    </source>
</evidence>
<dbReference type="CDD" id="cd08892">
    <property type="entry name" value="SRPBCC_Aha1"/>
    <property type="match status" value="1"/>
</dbReference>
<sequence length="333" mass="37405">MIQVMERKLTFSMYCRHWVNKNCHKWAEKWFEEQLVGLEAEKDGMKARISKVVECTGDVDLNQRKGKIITIYDVKLKLNWEGNLADETEVKGTLNIPEIAHDTDSDDYVFEVVINDDNNDKAAIKPVIRKYLTPLLIKKFEGFSAAMIKENCDDVYIESDKMGQATPPRLASPAVAHATPASTTVISTSAPAASATPKKVNTTSLDMTEEFQTSAHELYATLTDAQRASIWTRGHVKLTNEAGSTYEFFNGNVTGEILELVPNKKIVQTWRLKSWPAGHYSKVTLDLEEGSGFVTLKMSQTDVPVGEEENVEKNWSGYYWRAIKASFGYGANF</sequence>
<organism evidence="3 4">
    <name type="scientific">Parasitella parasitica</name>
    <dbReference type="NCBI Taxonomy" id="35722"/>
    <lineage>
        <taxon>Eukaryota</taxon>
        <taxon>Fungi</taxon>
        <taxon>Fungi incertae sedis</taxon>
        <taxon>Mucoromycota</taxon>
        <taxon>Mucoromycotina</taxon>
        <taxon>Mucoromycetes</taxon>
        <taxon>Mucorales</taxon>
        <taxon>Mucorineae</taxon>
        <taxon>Mucoraceae</taxon>
        <taxon>Parasitella</taxon>
    </lineage>
</organism>
<feature type="domain" description="Activator of Hsp90 ATPase AHSA1-like N-terminal" evidence="2">
    <location>
        <begin position="20"/>
        <end position="154"/>
    </location>
</feature>
<proteinExistence type="inferred from homology"/>
<dbReference type="InterPro" id="IPR023393">
    <property type="entry name" value="START-like_dom_sf"/>
</dbReference>
<dbReference type="SMART" id="SM01000">
    <property type="entry name" value="Aha1_N"/>
    <property type="match status" value="1"/>
</dbReference>
<dbReference type="Gene3D" id="3.15.10.20">
    <property type="entry name" value="Activator of Hsp90 ATPase Aha1, N-terminal domain"/>
    <property type="match status" value="1"/>
</dbReference>
<dbReference type="GO" id="GO:0006457">
    <property type="term" value="P:protein folding"/>
    <property type="evidence" value="ECO:0007669"/>
    <property type="project" value="TreeGrafter"/>
</dbReference>
<dbReference type="GO" id="GO:0001671">
    <property type="term" value="F:ATPase activator activity"/>
    <property type="evidence" value="ECO:0007669"/>
    <property type="project" value="InterPro"/>
</dbReference>
<evidence type="ECO:0000313" key="4">
    <source>
        <dbReference type="Proteomes" id="UP000054107"/>
    </source>
</evidence>
<dbReference type="GO" id="GO:0005829">
    <property type="term" value="C:cytosol"/>
    <property type="evidence" value="ECO:0007669"/>
    <property type="project" value="TreeGrafter"/>
</dbReference>
<dbReference type="InterPro" id="IPR036338">
    <property type="entry name" value="Aha1"/>
</dbReference>
<dbReference type="InterPro" id="IPR015310">
    <property type="entry name" value="AHSA1-like_N"/>
</dbReference>
<dbReference type="Proteomes" id="UP000054107">
    <property type="component" value="Unassembled WGS sequence"/>
</dbReference>
<keyword evidence="4" id="KW-1185">Reference proteome</keyword>
<dbReference type="SUPFAM" id="SSF55961">
    <property type="entry name" value="Bet v1-like"/>
    <property type="match status" value="1"/>
</dbReference>
<dbReference type="STRING" id="35722.A0A0B7NRT6"/>
<dbReference type="EMBL" id="LN733769">
    <property type="protein sequence ID" value="CEP18235.1"/>
    <property type="molecule type" value="Genomic_DNA"/>
</dbReference>